<name>A0A161RGI7_9BACL</name>
<comment type="similarity">
    <text evidence="6">Belongs to the ABC-4 integral membrane protein family.</text>
</comment>
<dbReference type="InterPro" id="IPR003838">
    <property type="entry name" value="ABC3_permease_C"/>
</dbReference>
<organism evidence="10 11">
    <name type="scientific">Bhargavaea cecembensis</name>
    <dbReference type="NCBI Taxonomy" id="394098"/>
    <lineage>
        <taxon>Bacteria</taxon>
        <taxon>Bacillati</taxon>
        <taxon>Bacillota</taxon>
        <taxon>Bacilli</taxon>
        <taxon>Bacillales</taxon>
        <taxon>Caryophanaceae</taxon>
        <taxon>Bhargavaea</taxon>
    </lineage>
</organism>
<sequence length="427" mass="46623">MSFKDQIAFVRQHIRRNRLRVFMTVLAATMGTAFLIVLASVGFGLQKTIKDDILSNQMVTQIEVYSEEMTDAKADAMKEIDHVEAVVHRKQLVPAAIGELEAYKGHLNTYFTNFKDEQASGFRLAEGRFPEKPGEVIVGSQFAAQLIAESVEVKEGEEPASYDGSVIGQTFTFSFEGENDETASGTWPFTIVGVKEAPGKDWAFDGYLYLDESFMKEIESAYVAASPDLDEQEDMPFTNSSVNVYADDLANVKAITQKLKDDGYAVYSVSEEIEQIDVFFLALKAGLIFVGTIAILIASIGIFNTMTMAVTERTREIGVMKALGAGPKLIQRLFLMESAWIGLVGTVIAVVISYGVSFAANAILPIIVDAALGGETGDSFEVTFSVIPWQLVLIASAISLTVAMISGWRPARKATKTDVIGALRHEL</sequence>
<proteinExistence type="inferred from homology"/>
<evidence type="ECO:0000256" key="7">
    <source>
        <dbReference type="SAM" id="Phobius"/>
    </source>
</evidence>
<dbReference type="PANTHER" id="PTHR30572">
    <property type="entry name" value="MEMBRANE COMPONENT OF TRANSPORTER-RELATED"/>
    <property type="match status" value="1"/>
</dbReference>
<reference evidence="10 11" key="1">
    <citation type="submission" date="2016-01" db="EMBL/GenBank/DDBJ databases">
        <title>Whole genome sequencing of Bhargavaea cecembensis T14.</title>
        <authorList>
            <person name="Hong K.W."/>
        </authorList>
    </citation>
    <scope>NUCLEOTIDE SEQUENCE [LARGE SCALE GENOMIC DNA]</scope>
    <source>
        <strain evidence="10 11">T14</strain>
    </source>
</reference>
<keyword evidence="4 7" id="KW-1133">Transmembrane helix</keyword>
<dbReference type="InterPro" id="IPR025857">
    <property type="entry name" value="MacB_PCD"/>
</dbReference>
<dbReference type="GO" id="GO:0005886">
    <property type="term" value="C:plasma membrane"/>
    <property type="evidence" value="ECO:0007669"/>
    <property type="project" value="UniProtKB-SubCell"/>
</dbReference>
<dbReference type="Proteomes" id="UP000076490">
    <property type="component" value="Unassembled WGS sequence"/>
</dbReference>
<evidence type="ECO:0000259" key="9">
    <source>
        <dbReference type="Pfam" id="PF12704"/>
    </source>
</evidence>
<feature type="transmembrane region" description="Helical" evidence="7">
    <location>
        <begin position="278"/>
        <end position="303"/>
    </location>
</feature>
<feature type="transmembrane region" description="Helical" evidence="7">
    <location>
        <begin position="387"/>
        <end position="408"/>
    </location>
</feature>
<accession>A0A161RGI7</accession>
<dbReference type="PANTHER" id="PTHR30572:SF4">
    <property type="entry name" value="ABC TRANSPORTER PERMEASE YTRF"/>
    <property type="match status" value="1"/>
</dbReference>
<feature type="domain" description="ABC3 transporter permease C-terminal" evidence="8">
    <location>
        <begin position="288"/>
        <end position="418"/>
    </location>
</feature>
<keyword evidence="2" id="KW-1003">Cell membrane</keyword>
<dbReference type="OrthoDB" id="9770099at2"/>
<evidence type="ECO:0000256" key="3">
    <source>
        <dbReference type="ARBA" id="ARBA00022692"/>
    </source>
</evidence>
<dbReference type="AlphaFoldDB" id="A0A161RGI7"/>
<evidence type="ECO:0000259" key="8">
    <source>
        <dbReference type="Pfam" id="PF02687"/>
    </source>
</evidence>
<feature type="domain" description="MacB-like periplasmic core" evidence="9">
    <location>
        <begin position="22"/>
        <end position="260"/>
    </location>
</feature>
<dbReference type="RefSeq" id="WP_063181988.1">
    <property type="nucleotide sequence ID" value="NZ_LQNT01000011.1"/>
</dbReference>
<evidence type="ECO:0000313" key="11">
    <source>
        <dbReference type="Proteomes" id="UP000076490"/>
    </source>
</evidence>
<dbReference type="Pfam" id="PF02687">
    <property type="entry name" value="FtsX"/>
    <property type="match status" value="1"/>
</dbReference>
<evidence type="ECO:0000256" key="2">
    <source>
        <dbReference type="ARBA" id="ARBA00022475"/>
    </source>
</evidence>
<gene>
    <name evidence="10" type="ORF">AV656_10865</name>
</gene>
<dbReference type="EMBL" id="LQNT01000011">
    <property type="protein sequence ID" value="KZE37078.1"/>
    <property type="molecule type" value="Genomic_DNA"/>
</dbReference>
<feature type="transmembrane region" description="Helical" evidence="7">
    <location>
        <begin position="340"/>
        <end position="367"/>
    </location>
</feature>
<evidence type="ECO:0000256" key="5">
    <source>
        <dbReference type="ARBA" id="ARBA00023136"/>
    </source>
</evidence>
<dbReference type="Pfam" id="PF12704">
    <property type="entry name" value="MacB_PCD"/>
    <property type="match status" value="1"/>
</dbReference>
<evidence type="ECO:0000256" key="6">
    <source>
        <dbReference type="ARBA" id="ARBA00038076"/>
    </source>
</evidence>
<comment type="subcellular location">
    <subcellularLocation>
        <location evidence="1">Cell membrane</location>
        <topology evidence="1">Multi-pass membrane protein</topology>
    </subcellularLocation>
</comment>
<evidence type="ECO:0000313" key="10">
    <source>
        <dbReference type="EMBL" id="KZE37078.1"/>
    </source>
</evidence>
<comment type="caution">
    <text evidence="10">The sequence shown here is derived from an EMBL/GenBank/DDBJ whole genome shotgun (WGS) entry which is preliminary data.</text>
</comment>
<evidence type="ECO:0000256" key="4">
    <source>
        <dbReference type="ARBA" id="ARBA00022989"/>
    </source>
</evidence>
<dbReference type="InterPro" id="IPR050250">
    <property type="entry name" value="Macrolide_Exporter_MacB"/>
</dbReference>
<feature type="transmembrane region" description="Helical" evidence="7">
    <location>
        <begin position="21"/>
        <end position="45"/>
    </location>
</feature>
<keyword evidence="5 7" id="KW-0472">Membrane</keyword>
<keyword evidence="3 7" id="KW-0812">Transmembrane</keyword>
<dbReference type="GO" id="GO:0022857">
    <property type="term" value="F:transmembrane transporter activity"/>
    <property type="evidence" value="ECO:0007669"/>
    <property type="project" value="TreeGrafter"/>
</dbReference>
<evidence type="ECO:0000256" key="1">
    <source>
        <dbReference type="ARBA" id="ARBA00004651"/>
    </source>
</evidence>
<protein>
    <submittedName>
        <fullName evidence="10">Macrolide ABC transporter permease</fullName>
    </submittedName>
</protein>